<comment type="caution">
    <text evidence="2">The sequence shown here is derived from an EMBL/GenBank/DDBJ whole genome shotgun (WGS) entry which is preliminary data.</text>
</comment>
<name>A0A6L9W6F5_9ACTN</name>
<dbReference type="InterPro" id="IPR010994">
    <property type="entry name" value="RuvA_2-like"/>
</dbReference>
<gene>
    <name evidence="2" type="ORF">GCU60_17965</name>
</gene>
<evidence type="ECO:0000313" key="3">
    <source>
        <dbReference type="Proteomes" id="UP000479241"/>
    </source>
</evidence>
<dbReference type="SUPFAM" id="SSF47781">
    <property type="entry name" value="RuvA domain 2-like"/>
    <property type="match status" value="1"/>
</dbReference>
<reference evidence="2 3" key="1">
    <citation type="submission" date="2019-12" db="EMBL/GenBank/DDBJ databases">
        <title>the WGS of Blastococcus saxobsidens 67B17.</title>
        <authorList>
            <person name="Jiang Z."/>
        </authorList>
    </citation>
    <scope>NUCLEOTIDE SEQUENCE [LARGE SCALE GENOMIC DNA]</scope>
    <source>
        <strain evidence="2 3">67B17</strain>
    </source>
</reference>
<dbReference type="AlphaFoldDB" id="A0A6L9W6F5"/>
<dbReference type="Pfam" id="PF12836">
    <property type="entry name" value="HHH_3"/>
    <property type="match status" value="1"/>
</dbReference>
<dbReference type="EMBL" id="JAAGWG010000037">
    <property type="protein sequence ID" value="NEK87628.1"/>
    <property type="molecule type" value="Genomic_DNA"/>
</dbReference>
<feature type="transmembrane region" description="Helical" evidence="1">
    <location>
        <begin position="90"/>
        <end position="109"/>
    </location>
</feature>
<keyword evidence="1" id="KW-0812">Transmembrane</keyword>
<accession>A0A6L9W6F5</accession>
<dbReference type="RefSeq" id="WP_163207723.1">
    <property type="nucleotide sequence ID" value="NZ_JAAGWG010000037.1"/>
</dbReference>
<sequence length="236" mass="25088">MNDARPQVAAPGRSAPTVLDRLRAGGWYFAVTIFSAGFLAALPFWHAAGRLGRRDVRSLAVAYTLAGVYLLVLMALTPKQADGTSADGPLSTIGGLSVLVVVVAACVQLRPLRRQVYRAGAIVPTSDDPVVARAREAHARRQEARRLIAGEPALRRELGIGRPDLRRGYDDGGLVDLNTASAALIASVCGIEPAHAEAVVAGREARGGTYFNIGEVLVEVPLPPHAQDELRERAVF</sequence>
<keyword evidence="1" id="KW-0472">Membrane</keyword>
<evidence type="ECO:0000313" key="2">
    <source>
        <dbReference type="EMBL" id="NEK87628.1"/>
    </source>
</evidence>
<organism evidence="2 3">
    <name type="scientific">Blastococcus saxobsidens</name>
    <dbReference type="NCBI Taxonomy" id="138336"/>
    <lineage>
        <taxon>Bacteria</taxon>
        <taxon>Bacillati</taxon>
        <taxon>Actinomycetota</taxon>
        <taxon>Actinomycetes</taxon>
        <taxon>Geodermatophilales</taxon>
        <taxon>Geodermatophilaceae</taxon>
        <taxon>Blastococcus</taxon>
    </lineage>
</organism>
<feature type="transmembrane region" description="Helical" evidence="1">
    <location>
        <begin position="60"/>
        <end position="78"/>
    </location>
</feature>
<proteinExistence type="predicted"/>
<evidence type="ECO:0000256" key="1">
    <source>
        <dbReference type="SAM" id="Phobius"/>
    </source>
</evidence>
<feature type="transmembrane region" description="Helical" evidence="1">
    <location>
        <begin position="27"/>
        <end position="48"/>
    </location>
</feature>
<keyword evidence="1" id="KW-1133">Transmembrane helix</keyword>
<dbReference type="Proteomes" id="UP000479241">
    <property type="component" value="Unassembled WGS sequence"/>
</dbReference>
<protein>
    <submittedName>
        <fullName evidence="2">Helix-hairpin-helix domain-containing protein</fullName>
    </submittedName>
</protein>